<dbReference type="Proteomes" id="UP000285326">
    <property type="component" value="Unassembled WGS sequence"/>
</dbReference>
<accession>A0A420IDV5</accession>
<sequence>MHFFDRCYSKVVIDKRSAVIAYYGRRFGLLLATKGVIRQHIDFDTMENVAQLAVEPGRESLKYLTKLLIYNKIGWITGNTNSKAANANQSPGHALETLIDLNELNDKIQGWIKLEANDNSNEQQKII</sequence>
<proteinExistence type="predicted"/>
<name>A0A420IDV5_9PEZI</name>
<dbReference type="EMBL" id="MCBS01024720">
    <property type="protein sequence ID" value="RKF72717.1"/>
    <property type="molecule type" value="Genomic_DNA"/>
</dbReference>
<evidence type="ECO:0000313" key="2">
    <source>
        <dbReference type="Proteomes" id="UP000285326"/>
    </source>
</evidence>
<organism evidence="1 2">
    <name type="scientific">Golovinomyces cichoracearum</name>
    <dbReference type="NCBI Taxonomy" id="62708"/>
    <lineage>
        <taxon>Eukaryota</taxon>
        <taxon>Fungi</taxon>
        <taxon>Dikarya</taxon>
        <taxon>Ascomycota</taxon>
        <taxon>Pezizomycotina</taxon>
        <taxon>Leotiomycetes</taxon>
        <taxon>Erysiphales</taxon>
        <taxon>Erysiphaceae</taxon>
        <taxon>Golovinomyces</taxon>
    </lineage>
</organism>
<dbReference type="AlphaFoldDB" id="A0A420IDV5"/>
<evidence type="ECO:0000313" key="1">
    <source>
        <dbReference type="EMBL" id="RKF72717.1"/>
    </source>
</evidence>
<comment type="caution">
    <text evidence="1">The sequence shown here is derived from an EMBL/GenBank/DDBJ whole genome shotgun (WGS) entry which is preliminary data.</text>
</comment>
<gene>
    <name evidence="1" type="ORF">GcM1_247179</name>
</gene>
<reference evidence="1 2" key="1">
    <citation type="journal article" date="2018" name="BMC Genomics">
        <title>Comparative genome analyses reveal sequence features reflecting distinct modes of host-adaptation between dicot and monocot powdery mildew.</title>
        <authorList>
            <person name="Wu Y."/>
            <person name="Ma X."/>
            <person name="Pan Z."/>
            <person name="Kale S.D."/>
            <person name="Song Y."/>
            <person name="King H."/>
            <person name="Zhang Q."/>
            <person name="Presley C."/>
            <person name="Deng X."/>
            <person name="Wei C.I."/>
            <person name="Xiao S."/>
        </authorList>
    </citation>
    <scope>NUCLEOTIDE SEQUENCE [LARGE SCALE GENOMIC DNA]</scope>
    <source>
        <strain evidence="1">UMSG1</strain>
    </source>
</reference>
<protein>
    <submittedName>
        <fullName evidence="1">Uncharacterized protein</fullName>
    </submittedName>
</protein>